<evidence type="ECO:0000259" key="6">
    <source>
        <dbReference type="PROSITE" id="PS51186"/>
    </source>
</evidence>
<dbReference type="Pfam" id="PF13673">
    <property type="entry name" value="Acetyltransf_10"/>
    <property type="match status" value="1"/>
</dbReference>
<evidence type="ECO:0000256" key="5">
    <source>
        <dbReference type="SAM" id="MobiDB-lite"/>
    </source>
</evidence>
<dbReference type="SUPFAM" id="SSF55811">
    <property type="entry name" value="Nudix"/>
    <property type="match status" value="1"/>
</dbReference>
<dbReference type="PROSITE" id="PS51186">
    <property type="entry name" value="GNAT"/>
    <property type="match status" value="1"/>
</dbReference>
<evidence type="ECO:0000313" key="9">
    <source>
        <dbReference type="Proteomes" id="UP000011666"/>
    </source>
</evidence>
<comment type="caution">
    <text evidence="8">The sequence shown here is derived from an EMBL/GenBank/DDBJ whole genome shotgun (WGS) entry which is preliminary data.</text>
</comment>
<name>M0QEG1_9ACTN</name>
<dbReference type="GO" id="GO:0016818">
    <property type="term" value="F:hydrolase activity, acting on acid anhydrides, in phosphorus-containing anhydrides"/>
    <property type="evidence" value="ECO:0007669"/>
    <property type="project" value="InterPro"/>
</dbReference>
<dbReference type="GO" id="GO:0016747">
    <property type="term" value="F:acyltransferase activity, transferring groups other than amino-acyl groups"/>
    <property type="evidence" value="ECO:0007669"/>
    <property type="project" value="InterPro"/>
</dbReference>
<dbReference type="OrthoDB" id="9788300at2"/>
<feature type="region of interest" description="Disordered" evidence="5">
    <location>
        <begin position="1"/>
        <end position="27"/>
    </location>
</feature>
<dbReference type="Proteomes" id="UP000011666">
    <property type="component" value="Unassembled WGS sequence"/>
</dbReference>
<reference evidence="8 9" key="1">
    <citation type="submission" date="2013-01" db="EMBL/GenBank/DDBJ databases">
        <title>Whole genome shotgun sequence of Gordonia soli NBRC 108243.</title>
        <authorList>
            <person name="Isaki-Nakamura S."/>
            <person name="Hosoyama A."/>
            <person name="Tsuchikane K."/>
            <person name="Ando Y."/>
            <person name="Baba S."/>
            <person name="Ohji S."/>
            <person name="Hamada M."/>
            <person name="Tamura T."/>
            <person name="Yamazoe A."/>
            <person name="Yamazaki S."/>
            <person name="Fujita N."/>
        </authorList>
    </citation>
    <scope>NUCLEOTIDE SEQUENCE [LARGE SCALE GENOMIC DNA]</scope>
    <source>
        <strain evidence="8 9">NBRC 108243</strain>
    </source>
</reference>
<dbReference type="AlphaFoldDB" id="M0QEG1"/>
<evidence type="ECO:0000259" key="7">
    <source>
        <dbReference type="PROSITE" id="PS51462"/>
    </source>
</evidence>
<gene>
    <name evidence="8" type="ORF">GS4_05_01770</name>
</gene>
<dbReference type="CDD" id="cd04301">
    <property type="entry name" value="NAT_SF"/>
    <property type="match status" value="1"/>
</dbReference>
<evidence type="ECO:0000313" key="8">
    <source>
        <dbReference type="EMBL" id="GAC66965.1"/>
    </source>
</evidence>
<dbReference type="Pfam" id="PF00293">
    <property type="entry name" value="NUDIX"/>
    <property type="match status" value="1"/>
</dbReference>
<keyword evidence="3" id="KW-0479">Metal-binding</keyword>
<dbReference type="PANTHER" id="PTHR43800:SF1">
    <property type="entry name" value="PEPTIDYL-LYSINE N-ACETYLTRANSFERASE YJAB"/>
    <property type="match status" value="1"/>
</dbReference>
<evidence type="ECO:0000256" key="4">
    <source>
        <dbReference type="PIRSR" id="PIRSR604385-3"/>
    </source>
</evidence>
<accession>M0QEG1</accession>
<keyword evidence="3" id="KW-0460">Magnesium</keyword>
<dbReference type="Gene3D" id="3.40.630.30">
    <property type="match status" value="1"/>
</dbReference>
<feature type="binding site" evidence="3">
    <location>
        <position position="131"/>
    </location>
    <ligand>
        <name>Mg(2+)</name>
        <dbReference type="ChEBI" id="CHEBI:18420"/>
        <label>1</label>
    </ligand>
</feature>
<keyword evidence="2" id="KW-0012">Acyltransferase</keyword>
<feature type="short sequence motif" description="Nudix box" evidence="4">
    <location>
        <begin position="117"/>
        <end position="138"/>
    </location>
</feature>
<dbReference type="InterPro" id="IPR004385">
    <property type="entry name" value="NDP_pyrophosphatase"/>
</dbReference>
<evidence type="ECO:0000256" key="3">
    <source>
        <dbReference type="PIRSR" id="PIRSR604385-2"/>
    </source>
</evidence>
<dbReference type="GO" id="GO:0046872">
    <property type="term" value="F:metal ion binding"/>
    <property type="evidence" value="ECO:0007669"/>
    <property type="project" value="UniProtKB-KW"/>
</dbReference>
<dbReference type="InterPro" id="IPR015797">
    <property type="entry name" value="NUDIX_hydrolase-like_dom_sf"/>
</dbReference>
<dbReference type="InterPro" id="IPR000086">
    <property type="entry name" value="NUDIX_hydrolase_dom"/>
</dbReference>
<feature type="binding site" evidence="3">
    <location>
        <position position="116"/>
    </location>
    <ligand>
        <name>Mg(2+)</name>
        <dbReference type="ChEBI" id="CHEBI:18420"/>
        <label>1</label>
    </ligand>
</feature>
<dbReference type="EMBL" id="BANX01000005">
    <property type="protein sequence ID" value="GAC66965.1"/>
    <property type="molecule type" value="Genomic_DNA"/>
</dbReference>
<feature type="domain" description="N-acetyltransferase" evidence="6">
    <location>
        <begin position="241"/>
        <end position="387"/>
    </location>
</feature>
<evidence type="ECO:0000256" key="2">
    <source>
        <dbReference type="ARBA" id="ARBA00023315"/>
    </source>
</evidence>
<dbReference type="PROSITE" id="PS51462">
    <property type="entry name" value="NUDIX"/>
    <property type="match status" value="1"/>
</dbReference>
<proteinExistence type="predicted"/>
<dbReference type="InterPro" id="IPR000182">
    <property type="entry name" value="GNAT_dom"/>
</dbReference>
<feature type="binding site" evidence="3">
    <location>
        <position position="184"/>
    </location>
    <ligand>
        <name>Mg(2+)</name>
        <dbReference type="ChEBI" id="CHEBI:18420"/>
        <label>1</label>
    </ligand>
</feature>
<dbReference type="NCBIfam" id="TIGR00052">
    <property type="entry name" value="nudix-type nucleoside diphosphatase, YffH/AdpP family"/>
    <property type="match status" value="1"/>
</dbReference>
<dbReference type="eggNOG" id="COG0494">
    <property type="taxonomic scope" value="Bacteria"/>
</dbReference>
<sequence>MTQDDQSRRPGADIPDRRGRTGLDRIGRDLDRNPDVVVRDVEVRSDGWHVLRANTFDYRRRDGRWETQMRETYDRGNGAAILLFDRARRTVLLTRQFRFPAYVNDHPDGLLVEVAAGLLDGDDPVSAIRREAQEETGVRVGTVTHLFDLFMSPGSVTERVHFFAAEYSPSDRVDDGGGLDDEGEDIEVLEMDVDDAVAGIADGRIRDAKTVILLQWVAAHVFAPTAGPASSGRPEIERPDIHLRPADPTEHDRLVEIWRSAVTATHDFLTPADIDHYAERIAGEYLGAVALTVAEVDGRAVGFAGLADGTLEMLFVDDDHRGTGVGSALLADALRRHPDLAVDVNEQNPAAVAFYLRHGFTVAGRSATDPDGRPFPLLHLVAGRQQEVNALG</sequence>
<dbReference type="CDD" id="cd24157">
    <property type="entry name" value="NUDIX_GDPMK"/>
    <property type="match status" value="1"/>
</dbReference>
<dbReference type="NCBIfam" id="NF007807">
    <property type="entry name" value="PRK10514.1"/>
    <property type="match status" value="1"/>
</dbReference>
<dbReference type="eggNOG" id="COG0456">
    <property type="taxonomic scope" value="Bacteria"/>
</dbReference>
<evidence type="ECO:0000256" key="1">
    <source>
        <dbReference type="ARBA" id="ARBA00022679"/>
    </source>
</evidence>
<dbReference type="PANTHER" id="PTHR43800">
    <property type="entry name" value="PEPTIDYL-LYSINE N-ACETYLTRANSFERASE YJAB"/>
    <property type="match status" value="1"/>
</dbReference>
<feature type="domain" description="Nudix hydrolase" evidence="7">
    <location>
        <begin position="74"/>
        <end position="213"/>
    </location>
</feature>
<keyword evidence="9" id="KW-1185">Reference proteome</keyword>
<protein>
    <submittedName>
        <fullName evidence="8">Putative ADP-ribose pyrophosphatase/acetyltransferase</fullName>
    </submittedName>
</protein>
<dbReference type="InterPro" id="IPR016181">
    <property type="entry name" value="Acyl_CoA_acyltransferase"/>
</dbReference>
<keyword evidence="1 8" id="KW-0808">Transferase</keyword>
<dbReference type="SUPFAM" id="SSF55729">
    <property type="entry name" value="Acyl-CoA N-acyltransferases (Nat)"/>
    <property type="match status" value="1"/>
</dbReference>
<feature type="binding site" evidence="3">
    <location>
        <position position="135"/>
    </location>
    <ligand>
        <name>Mg(2+)</name>
        <dbReference type="ChEBI" id="CHEBI:18420"/>
        <label>1</label>
    </ligand>
</feature>
<organism evidence="8 9">
    <name type="scientific">Gordonia soli NBRC 108243</name>
    <dbReference type="NCBI Taxonomy" id="1223545"/>
    <lineage>
        <taxon>Bacteria</taxon>
        <taxon>Bacillati</taxon>
        <taxon>Actinomycetota</taxon>
        <taxon>Actinomycetes</taxon>
        <taxon>Mycobacteriales</taxon>
        <taxon>Gordoniaceae</taxon>
        <taxon>Gordonia</taxon>
    </lineage>
</organism>
<dbReference type="STRING" id="1223545.GS4_05_01770"/>
<comment type="cofactor">
    <cofactor evidence="3">
        <name>Mg(2+)</name>
        <dbReference type="ChEBI" id="CHEBI:18420"/>
    </cofactor>
</comment>
<dbReference type="Gene3D" id="3.90.79.10">
    <property type="entry name" value="Nucleoside Triphosphate Pyrophosphohydrolase"/>
    <property type="match status" value="1"/>
</dbReference>